<name>A0A1Z5JQ57_FISSO</name>
<dbReference type="EMBL" id="BDSP01000102">
    <property type="protein sequence ID" value="GAX16163.1"/>
    <property type="molecule type" value="Genomic_DNA"/>
</dbReference>
<sequence>MIYHTLQENDILFGRGNGVAFFPGNIKFRSIAWTFRDEYSQVIKAERKALAHKVMKVLTNLEPPCRFLEPTEVGYREVSKSRVLEKICQTLREKKFQQPKPEDSKRVVKSFHYLTSLKKGKNSCCEMVPVKAKAGNEYEKVTSTKKKVVTIERGGKAKHLLSSPGVSRTSKPKLVSPDTKIARYSSKGDKNNDLACPIFTEEDETDRSSSDWHLQPRVLFPEEDHEDDVDDQLDVFGRTTSFLPKLEPAHSETNGGALTQTLEDELFEPLFADEFYPHFDPLGDEHNEPMSFEVPPSLVSFFSGFSKKAPTFSTSPTTVLDAHGGCHLISDHEDDERVMGWVEGGTFF</sequence>
<dbReference type="OrthoDB" id="56113at2759"/>
<dbReference type="AlphaFoldDB" id="A0A1Z5JQ57"/>
<dbReference type="InParanoid" id="A0A1Z5JQ57"/>
<proteinExistence type="predicted"/>
<dbReference type="Pfam" id="PF20710">
    <property type="entry name" value="DUF6824"/>
    <property type="match status" value="1"/>
</dbReference>
<gene>
    <name evidence="2" type="ORF">FisN_3Hh356</name>
</gene>
<protein>
    <recommendedName>
        <fullName evidence="1">DUF6824 domain-containing protein</fullName>
    </recommendedName>
</protein>
<feature type="domain" description="DUF6824" evidence="1">
    <location>
        <begin position="10"/>
        <end position="93"/>
    </location>
</feature>
<evidence type="ECO:0000313" key="3">
    <source>
        <dbReference type="Proteomes" id="UP000198406"/>
    </source>
</evidence>
<reference evidence="2 3" key="1">
    <citation type="journal article" date="2015" name="Plant Cell">
        <title>Oil accumulation by the oleaginous diatom Fistulifera solaris as revealed by the genome and transcriptome.</title>
        <authorList>
            <person name="Tanaka T."/>
            <person name="Maeda Y."/>
            <person name="Veluchamy A."/>
            <person name="Tanaka M."/>
            <person name="Abida H."/>
            <person name="Marechal E."/>
            <person name="Bowler C."/>
            <person name="Muto M."/>
            <person name="Sunaga Y."/>
            <person name="Tanaka M."/>
            <person name="Yoshino T."/>
            <person name="Taniguchi T."/>
            <person name="Fukuda Y."/>
            <person name="Nemoto M."/>
            <person name="Matsumoto M."/>
            <person name="Wong P.S."/>
            <person name="Aburatani S."/>
            <person name="Fujibuchi W."/>
        </authorList>
    </citation>
    <scope>NUCLEOTIDE SEQUENCE [LARGE SCALE GENOMIC DNA]</scope>
    <source>
        <strain evidence="2 3">JPCC DA0580</strain>
    </source>
</reference>
<evidence type="ECO:0000313" key="2">
    <source>
        <dbReference type="EMBL" id="GAX16163.1"/>
    </source>
</evidence>
<comment type="caution">
    <text evidence="2">The sequence shown here is derived from an EMBL/GenBank/DDBJ whole genome shotgun (WGS) entry which is preliminary data.</text>
</comment>
<organism evidence="2 3">
    <name type="scientific">Fistulifera solaris</name>
    <name type="common">Oleaginous diatom</name>
    <dbReference type="NCBI Taxonomy" id="1519565"/>
    <lineage>
        <taxon>Eukaryota</taxon>
        <taxon>Sar</taxon>
        <taxon>Stramenopiles</taxon>
        <taxon>Ochrophyta</taxon>
        <taxon>Bacillariophyta</taxon>
        <taxon>Bacillariophyceae</taxon>
        <taxon>Bacillariophycidae</taxon>
        <taxon>Naviculales</taxon>
        <taxon>Naviculaceae</taxon>
        <taxon>Fistulifera</taxon>
    </lineage>
</organism>
<evidence type="ECO:0000259" key="1">
    <source>
        <dbReference type="Pfam" id="PF20710"/>
    </source>
</evidence>
<dbReference type="InterPro" id="IPR049227">
    <property type="entry name" value="DUF6824"/>
</dbReference>
<keyword evidence="3" id="KW-1185">Reference proteome</keyword>
<dbReference type="Proteomes" id="UP000198406">
    <property type="component" value="Unassembled WGS sequence"/>
</dbReference>
<accession>A0A1Z5JQ57</accession>